<dbReference type="Proteomes" id="UP000571950">
    <property type="component" value="Unassembled WGS sequence"/>
</dbReference>
<sequence length="380" mass="40400">MTRASGSLGFSSRAAARWARRQGLPGLSAPLARPRRIMLRGDSTGIGYMTAYPSGNAAAQRCGPSRRMRDALIAAGCYAQDEFVAGSGGYTSASGFMSFDPRISMTGSGWGYWAVTTAVFGTIRNNTDTTSIWTFAPDTQCDSCIFTYARDNSRSTGEISFGGVTKAFNQYNATAGFGSVTIGPADGVALGAHKADIRRTAASGNVSIDSIWCYNSRLPGFQILNGSASGMKAQNLANSTAASASLYYPEQILAAGDECWWQIGVNDWKSSAPTDLAVFQGYVQAWVDQCQSRGIVPRIILPIRSALTDTTVELMQAYDAAQIAVAQAKNVAVYSFGDRWGSYAEASARGLMADAGDAFHANWFGAQDQGQFYAQIALSA</sequence>
<accession>A0A7W6BN85</accession>
<reference evidence="1 2" key="1">
    <citation type="submission" date="2020-08" db="EMBL/GenBank/DDBJ databases">
        <title>Genomic Encyclopedia of Type Strains, Phase IV (KMG-IV): sequencing the most valuable type-strain genomes for metagenomic binning, comparative biology and taxonomic classification.</title>
        <authorList>
            <person name="Goeker M."/>
        </authorList>
    </citation>
    <scope>NUCLEOTIDE SEQUENCE [LARGE SCALE GENOMIC DNA]</scope>
    <source>
        <strain evidence="1 2">DSM 26189</strain>
    </source>
</reference>
<proteinExistence type="predicted"/>
<organism evidence="1 2">
    <name type="scientific">Sphingobium jiangsuense</name>
    <dbReference type="NCBI Taxonomy" id="870476"/>
    <lineage>
        <taxon>Bacteria</taxon>
        <taxon>Pseudomonadati</taxon>
        <taxon>Pseudomonadota</taxon>
        <taxon>Alphaproteobacteria</taxon>
        <taxon>Sphingomonadales</taxon>
        <taxon>Sphingomonadaceae</taxon>
        <taxon>Sphingobium</taxon>
    </lineage>
</organism>
<dbReference type="InterPro" id="IPR036514">
    <property type="entry name" value="SGNH_hydro_sf"/>
</dbReference>
<dbReference type="SUPFAM" id="SSF52266">
    <property type="entry name" value="SGNH hydrolase"/>
    <property type="match status" value="1"/>
</dbReference>
<gene>
    <name evidence="1" type="ORF">GGR43_000520</name>
</gene>
<name>A0A7W6BN85_9SPHN</name>
<dbReference type="RefSeq" id="WP_188070400.1">
    <property type="nucleotide sequence ID" value="NZ_BSPS01000043.1"/>
</dbReference>
<protein>
    <recommendedName>
        <fullName evidence="3">SGNH hydrolase-type esterase domain-containing protein</fullName>
    </recommendedName>
</protein>
<keyword evidence="2" id="KW-1185">Reference proteome</keyword>
<evidence type="ECO:0000313" key="2">
    <source>
        <dbReference type="Proteomes" id="UP000571950"/>
    </source>
</evidence>
<evidence type="ECO:0008006" key="3">
    <source>
        <dbReference type="Google" id="ProtNLM"/>
    </source>
</evidence>
<dbReference type="Gene3D" id="3.40.50.1110">
    <property type="entry name" value="SGNH hydrolase"/>
    <property type="match status" value="1"/>
</dbReference>
<evidence type="ECO:0000313" key="1">
    <source>
        <dbReference type="EMBL" id="MBB3924819.1"/>
    </source>
</evidence>
<dbReference type="EMBL" id="JACIDT010000002">
    <property type="protein sequence ID" value="MBB3924819.1"/>
    <property type="molecule type" value="Genomic_DNA"/>
</dbReference>
<dbReference type="GO" id="GO:0016788">
    <property type="term" value="F:hydrolase activity, acting on ester bonds"/>
    <property type="evidence" value="ECO:0007669"/>
    <property type="project" value="UniProtKB-ARBA"/>
</dbReference>
<comment type="caution">
    <text evidence="1">The sequence shown here is derived from an EMBL/GenBank/DDBJ whole genome shotgun (WGS) entry which is preliminary data.</text>
</comment>
<dbReference type="AlphaFoldDB" id="A0A7W6BN85"/>